<comment type="caution">
    <text evidence="3">The sequence shown here is derived from an EMBL/GenBank/DDBJ whole genome shotgun (WGS) entry which is preliminary data.</text>
</comment>
<evidence type="ECO:0000256" key="1">
    <source>
        <dbReference type="SAM" id="Coils"/>
    </source>
</evidence>
<feature type="region of interest" description="Disordered" evidence="2">
    <location>
        <begin position="238"/>
        <end position="271"/>
    </location>
</feature>
<accession>A0A644XHH9</accession>
<proteinExistence type="predicted"/>
<feature type="compositionally biased region" description="Basic and acidic residues" evidence="2">
    <location>
        <begin position="259"/>
        <end position="271"/>
    </location>
</feature>
<feature type="compositionally biased region" description="Polar residues" evidence="2">
    <location>
        <begin position="243"/>
        <end position="255"/>
    </location>
</feature>
<protein>
    <submittedName>
        <fullName evidence="3">Uncharacterized protein</fullName>
    </submittedName>
</protein>
<gene>
    <name evidence="3" type="ORF">SDC9_62043</name>
</gene>
<dbReference type="AlphaFoldDB" id="A0A644XHH9"/>
<evidence type="ECO:0000256" key="2">
    <source>
        <dbReference type="SAM" id="MobiDB-lite"/>
    </source>
</evidence>
<dbReference type="EMBL" id="VSSQ01002482">
    <property type="protein sequence ID" value="MPM15672.1"/>
    <property type="molecule type" value="Genomic_DNA"/>
</dbReference>
<organism evidence="3">
    <name type="scientific">bioreactor metagenome</name>
    <dbReference type="NCBI Taxonomy" id="1076179"/>
    <lineage>
        <taxon>unclassified sequences</taxon>
        <taxon>metagenomes</taxon>
        <taxon>ecological metagenomes</taxon>
    </lineage>
</organism>
<feature type="compositionally biased region" description="Acidic residues" evidence="2">
    <location>
        <begin position="30"/>
        <end position="40"/>
    </location>
</feature>
<evidence type="ECO:0000313" key="3">
    <source>
        <dbReference type="EMBL" id="MPM15672.1"/>
    </source>
</evidence>
<name>A0A644XHH9_9ZZZZ</name>
<reference evidence="3" key="1">
    <citation type="submission" date="2019-08" db="EMBL/GenBank/DDBJ databases">
        <authorList>
            <person name="Kucharzyk K."/>
            <person name="Murdoch R.W."/>
            <person name="Higgins S."/>
            <person name="Loffler F."/>
        </authorList>
    </citation>
    <scope>NUCLEOTIDE SEQUENCE</scope>
</reference>
<feature type="coiled-coil region" evidence="1">
    <location>
        <begin position="160"/>
        <end position="187"/>
    </location>
</feature>
<keyword evidence="1" id="KW-0175">Coiled coil</keyword>
<sequence>MEELLETAAPSEEAIDSAWEEELGSAGSAEEQDWEPDADQPTEKPDTDAPENGALQAERQTSRQTPKPEGGEEATFTLKHLDEVRTVSKDEVVKLAQQGMDYDRIRAERDQLRSFRQQADPSFSLISFFAKKSGMEAEQYLEHLRKQDLIRSGFSEQSANARLSAERIAAERAQEDLRREQAKTEARNASMKRFLKAYPDVKPEEIPKEVWKAVSKGDDLTAAFTFHKNRALEAELAAERQNGRNAQISTGSMSTRGAGKQDEIDRWWNDE</sequence>
<feature type="compositionally biased region" description="Acidic residues" evidence="2">
    <location>
        <begin position="13"/>
        <end position="23"/>
    </location>
</feature>
<feature type="region of interest" description="Disordered" evidence="2">
    <location>
        <begin position="1"/>
        <end position="79"/>
    </location>
</feature>